<keyword evidence="4" id="KW-0479">Metal-binding</keyword>
<dbReference type="PANTHER" id="PTHR11085:SF6">
    <property type="entry name" value="NAD-DEPENDENT PROTEIN DEACETYLASE SIRTUIN-2"/>
    <property type="match status" value="1"/>
</dbReference>
<dbReference type="Gene3D" id="3.40.50.1220">
    <property type="entry name" value="TPP-binding domain"/>
    <property type="match status" value="2"/>
</dbReference>
<dbReference type="PROSITE" id="PS50305">
    <property type="entry name" value="SIRTUIN"/>
    <property type="match status" value="1"/>
</dbReference>
<feature type="region of interest" description="Disordered" evidence="8">
    <location>
        <begin position="684"/>
        <end position="725"/>
    </location>
</feature>
<dbReference type="InterPro" id="IPR026591">
    <property type="entry name" value="Sirtuin_cat_small_dom_sf"/>
</dbReference>
<dbReference type="InterPro" id="IPR050134">
    <property type="entry name" value="NAD-dep_sirtuin_deacylases"/>
</dbReference>
<accession>A0AAD5Y3D1</accession>
<dbReference type="Gene3D" id="3.40.50.720">
    <property type="entry name" value="NAD(P)-binding Rossmann-like Domain"/>
    <property type="match status" value="1"/>
</dbReference>
<comment type="similarity">
    <text evidence="2">Belongs to the sirtuin family. Class I subfamily.</text>
</comment>
<dbReference type="InterPro" id="IPR026590">
    <property type="entry name" value="Ssirtuin_cat_dom"/>
</dbReference>
<evidence type="ECO:0000256" key="4">
    <source>
        <dbReference type="ARBA" id="ARBA00022723"/>
    </source>
</evidence>
<dbReference type="GO" id="GO:0070403">
    <property type="term" value="F:NAD+ binding"/>
    <property type="evidence" value="ECO:0007669"/>
    <property type="project" value="InterPro"/>
</dbReference>
<evidence type="ECO:0000256" key="3">
    <source>
        <dbReference type="ARBA" id="ARBA00022679"/>
    </source>
</evidence>
<comment type="caution">
    <text evidence="7">Lacks conserved residue(s) required for the propagation of feature annotation.</text>
</comment>
<organism evidence="10 11">
    <name type="scientific">Clydaea vesicula</name>
    <dbReference type="NCBI Taxonomy" id="447962"/>
    <lineage>
        <taxon>Eukaryota</taxon>
        <taxon>Fungi</taxon>
        <taxon>Fungi incertae sedis</taxon>
        <taxon>Chytridiomycota</taxon>
        <taxon>Chytridiomycota incertae sedis</taxon>
        <taxon>Chytridiomycetes</taxon>
        <taxon>Lobulomycetales</taxon>
        <taxon>Lobulomycetaceae</taxon>
        <taxon>Clydaea</taxon>
    </lineage>
</organism>
<protein>
    <submittedName>
        <fullName evidence="10">NAD-dependent protein deacetylase sirtuin-2</fullName>
    </submittedName>
</protein>
<dbReference type="Gene3D" id="3.30.1600.10">
    <property type="entry name" value="SIR2/SIRT2 'Small Domain"/>
    <property type="match status" value="1"/>
</dbReference>
<dbReference type="SUPFAM" id="SSF52467">
    <property type="entry name" value="DHS-like NAD/FAD-binding domain"/>
    <property type="match status" value="1"/>
</dbReference>
<dbReference type="InterPro" id="IPR003000">
    <property type="entry name" value="Sirtuin"/>
</dbReference>
<keyword evidence="5" id="KW-0862">Zinc</keyword>
<dbReference type="GO" id="GO:0017136">
    <property type="term" value="F:histone deacetylase activity, NAD-dependent"/>
    <property type="evidence" value="ECO:0007669"/>
    <property type="project" value="TreeGrafter"/>
</dbReference>
<evidence type="ECO:0000313" key="11">
    <source>
        <dbReference type="Proteomes" id="UP001211065"/>
    </source>
</evidence>
<feature type="compositionally biased region" description="Acidic residues" evidence="8">
    <location>
        <begin position="714"/>
        <end position="725"/>
    </location>
</feature>
<dbReference type="Pfam" id="PF08546">
    <property type="entry name" value="ApbA_C"/>
    <property type="match status" value="1"/>
</dbReference>
<dbReference type="Pfam" id="PF02146">
    <property type="entry name" value="SIR2"/>
    <property type="match status" value="2"/>
</dbReference>
<evidence type="ECO:0000313" key="10">
    <source>
        <dbReference type="EMBL" id="KAJ3227416.1"/>
    </source>
</evidence>
<evidence type="ECO:0000256" key="7">
    <source>
        <dbReference type="PROSITE-ProRule" id="PRU00236"/>
    </source>
</evidence>
<dbReference type="EMBL" id="JADGJW010000017">
    <property type="protein sequence ID" value="KAJ3227416.1"/>
    <property type="molecule type" value="Genomic_DNA"/>
</dbReference>
<evidence type="ECO:0000256" key="8">
    <source>
        <dbReference type="SAM" id="MobiDB-lite"/>
    </source>
</evidence>
<dbReference type="InterPro" id="IPR036291">
    <property type="entry name" value="NAD(P)-bd_dom_sf"/>
</dbReference>
<keyword evidence="6" id="KW-0520">NAD</keyword>
<evidence type="ECO:0000256" key="5">
    <source>
        <dbReference type="ARBA" id="ARBA00022833"/>
    </source>
</evidence>
<dbReference type="SUPFAM" id="SSF51735">
    <property type="entry name" value="NAD(P)-binding Rossmann-fold domains"/>
    <property type="match status" value="1"/>
</dbReference>
<evidence type="ECO:0000256" key="6">
    <source>
        <dbReference type="ARBA" id="ARBA00023027"/>
    </source>
</evidence>
<dbReference type="InterPro" id="IPR013332">
    <property type="entry name" value="KPR_N"/>
</dbReference>
<dbReference type="Pfam" id="PF02558">
    <property type="entry name" value="ApbA"/>
    <property type="match status" value="1"/>
</dbReference>
<dbReference type="AlphaFoldDB" id="A0AAD5Y3D1"/>
<dbReference type="InterPro" id="IPR029035">
    <property type="entry name" value="DHS-like_NAD/FAD-binding_dom"/>
</dbReference>
<dbReference type="GO" id="GO:0005634">
    <property type="term" value="C:nucleus"/>
    <property type="evidence" value="ECO:0007669"/>
    <property type="project" value="TreeGrafter"/>
</dbReference>
<dbReference type="GO" id="GO:0046872">
    <property type="term" value="F:metal ion binding"/>
    <property type="evidence" value="ECO:0007669"/>
    <property type="project" value="UniProtKB-KW"/>
</dbReference>
<dbReference type="PANTHER" id="PTHR11085">
    <property type="entry name" value="NAD-DEPENDENT PROTEIN DEACYLASE SIRTUIN-5, MITOCHONDRIAL-RELATED"/>
    <property type="match status" value="1"/>
</dbReference>
<dbReference type="Gene3D" id="1.10.1040.10">
    <property type="entry name" value="N-(1-d-carboxylethyl)-l-norvaline Dehydrogenase, domain 2"/>
    <property type="match status" value="1"/>
</dbReference>
<sequence>MIKNIHILGSGSIGFIIGKALSYSKISSTYLIKDSKPKFSSFQINGSTFETNSEYINESNDAISHLFISTKAYDTVPAIRSVFHRLSLNSVIILVSNSSLFLFNVRVPKVQNGLLGVQDELQKSFTELPKLVFSSTTLGGYKSKDLVVNQTGCSGLSYFNIKNADCRTRELLIGLKCLNPVLFDGNSILEDLKFRNLLIQKLHINSCINPLTTISNCLNGELLNNERNAKLIIELTKENEKIFKLYFAGKENGLNEVQNKELEDIFTFKNLSNAVYSTLNVTKNNKSSMLQDFLKMKKTEIDYLNLYIVKLGIRVGIDAKNNKLVYEMFREKEGQSCHGVYTNCRKVARARDNDCNSTSSDNHRVLLINNLFLNLIVYLQYYPCYQVLDPGLCRMQADGECAWSVNSTFSDCLAKYDSEEQLNSTDVIYINTTEEFSETPATRTSSVMNSEGTGLSQLMGVLDFLSRYLIDLQDNSLLDMGDDISFGLNHPNMERGMLSTEQQCLTALEEKLKYPSLNVIKDNSIESFADYVKANKCSKILVLTGAGISTSAGIPDFRSKGSGLYDNLLKYNLPYPEAIFDLKYFKRNPEPFFILAKELFPEQKNLLLRNYTQNIDTLERYAGISSNLIIEAHGSFKGATCVGGISEDGLEKLKSVERERSKHSKFEVDVVQGKTEKFDPRIEKEMPKNKSDEVAFNESEPLDQQKQNDRNTEEIAESSSSEDEINIEDLTNSINKFNLENGEKKDQKLKQEAIFLSGCGKKFENSYIEKKIFNNEIPRCDNCFGLVKPDITFFGEPLPDIFHKSIENDFDNCDLLIVMGTSLQGCLKFADLMGWKEELLDLMMDHLKFLALKKKSEILKEPILETSAMTAKEEKISEVKKEKEDKLVNDLKLSLKLEKF</sequence>
<dbReference type="InterPro" id="IPR008927">
    <property type="entry name" value="6-PGluconate_DH-like_C_sf"/>
</dbReference>
<evidence type="ECO:0000259" key="9">
    <source>
        <dbReference type="PROSITE" id="PS50305"/>
    </source>
</evidence>
<dbReference type="InterPro" id="IPR013752">
    <property type="entry name" value="KPA_reductase"/>
</dbReference>
<dbReference type="Proteomes" id="UP001211065">
    <property type="component" value="Unassembled WGS sequence"/>
</dbReference>
<comment type="caution">
    <text evidence="10">The sequence shown here is derived from an EMBL/GenBank/DDBJ whole genome shotgun (WGS) entry which is preliminary data.</text>
</comment>
<evidence type="ECO:0000256" key="2">
    <source>
        <dbReference type="ARBA" id="ARBA00006924"/>
    </source>
</evidence>
<comment type="cofactor">
    <cofactor evidence="1">
        <name>Zn(2+)</name>
        <dbReference type="ChEBI" id="CHEBI:29105"/>
    </cofactor>
</comment>
<proteinExistence type="inferred from homology"/>
<keyword evidence="11" id="KW-1185">Reference proteome</keyword>
<name>A0AAD5Y3D1_9FUNG</name>
<feature type="domain" description="Deacetylase sirtuin-type" evidence="9">
    <location>
        <begin position="518"/>
        <end position="900"/>
    </location>
</feature>
<gene>
    <name evidence="10" type="primary">SIRT2</name>
    <name evidence="10" type="ORF">HK099_002167</name>
</gene>
<dbReference type="SUPFAM" id="SSF48179">
    <property type="entry name" value="6-phosphogluconate dehydrogenase C-terminal domain-like"/>
    <property type="match status" value="1"/>
</dbReference>
<keyword evidence="3" id="KW-0808">Transferase</keyword>
<reference evidence="10" key="1">
    <citation type="submission" date="2020-05" db="EMBL/GenBank/DDBJ databases">
        <title>Phylogenomic resolution of chytrid fungi.</title>
        <authorList>
            <person name="Stajich J.E."/>
            <person name="Amses K."/>
            <person name="Simmons R."/>
            <person name="Seto K."/>
            <person name="Myers J."/>
            <person name="Bonds A."/>
            <person name="Quandt C.A."/>
            <person name="Barry K."/>
            <person name="Liu P."/>
            <person name="Grigoriev I."/>
            <person name="Longcore J.E."/>
            <person name="James T.Y."/>
        </authorList>
    </citation>
    <scope>NUCLEOTIDE SEQUENCE</scope>
    <source>
        <strain evidence="10">JEL0476</strain>
    </source>
</reference>
<dbReference type="InterPro" id="IPR013328">
    <property type="entry name" value="6PGD_dom2"/>
</dbReference>
<feature type="compositionally biased region" description="Basic and acidic residues" evidence="8">
    <location>
        <begin position="684"/>
        <end position="693"/>
    </location>
</feature>
<evidence type="ECO:0000256" key="1">
    <source>
        <dbReference type="ARBA" id="ARBA00001947"/>
    </source>
</evidence>